<gene>
    <name evidence="8" type="primary">PKL</name>
    <name evidence="8" type="ORF">QJS10_CPB11g01440</name>
</gene>
<dbReference type="InterPro" id="IPR000953">
    <property type="entry name" value="Chromo/chromo_shadow_dom"/>
</dbReference>
<dbReference type="Gene3D" id="1.10.10.60">
    <property type="entry name" value="Homeodomain-like"/>
    <property type="match status" value="1"/>
</dbReference>
<feature type="region of interest" description="Disordered" evidence="5">
    <location>
        <begin position="1357"/>
        <end position="1376"/>
    </location>
</feature>
<dbReference type="GO" id="GO:0005524">
    <property type="term" value="F:ATP binding"/>
    <property type="evidence" value="ECO:0007669"/>
    <property type="project" value="UniProtKB-KW"/>
</dbReference>
<accession>A0AAV9DSQ7</accession>
<dbReference type="GO" id="GO:0016887">
    <property type="term" value="F:ATP hydrolysis activity"/>
    <property type="evidence" value="ECO:0007669"/>
    <property type="project" value="TreeGrafter"/>
</dbReference>
<evidence type="ECO:0000256" key="3">
    <source>
        <dbReference type="ARBA" id="ARBA00022840"/>
    </source>
</evidence>
<dbReference type="GO" id="GO:0000785">
    <property type="term" value="C:chromatin"/>
    <property type="evidence" value="ECO:0007669"/>
    <property type="project" value="TreeGrafter"/>
</dbReference>
<feature type="region of interest" description="Disordered" evidence="5">
    <location>
        <begin position="705"/>
        <end position="770"/>
    </location>
</feature>
<feature type="compositionally biased region" description="Polar residues" evidence="5">
    <location>
        <begin position="841"/>
        <end position="862"/>
    </location>
</feature>
<comment type="subcellular location">
    <subcellularLocation>
        <location evidence="1">Nucleus</location>
    </subcellularLocation>
</comment>
<protein>
    <submittedName>
        <fullName evidence="8">CHD3-type chromatin-remodeling factor PICKLE</fullName>
    </submittedName>
</protein>
<feature type="region of interest" description="Disordered" evidence="5">
    <location>
        <begin position="1"/>
        <end position="94"/>
    </location>
</feature>
<feature type="region of interest" description="Disordered" evidence="5">
    <location>
        <begin position="841"/>
        <end position="888"/>
    </location>
</feature>
<dbReference type="CDD" id="cd18660">
    <property type="entry name" value="CD1_tandem"/>
    <property type="match status" value="1"/>
</dbReference>
<feature type="compositionally biased region" description="Basic and acidic residues" evidence="5">
    <location>
        <begin position="751"/>
        <end position="769"/>
    </location>
</feature>
<organism evidence="8 9">
    <name type="scientific">Acorus calamus</name>
    <name type="common">Sweet flag</name>
    <dbReference type="NCBI Taxonomy" id="4465"/>
    <lineage>
        <taxon>Eukaryota</taxon>
        <taxon>Viridiplantae</taxon>
        <taxon>Streptophyta</taxon>
        <taxon>Embryophyta</taxon>
        <taxon>Tracheophyta</taxon>
        <taxon>Spermatophyta</taxon>
        <taxon>Magnoliopsida</taxon>
        <taxon>Liliopsida</taxon>
        <taxon>Acoraceae</taxon>
        <taxon>Acorus</taxon>
    </lineage>
</organism>
<dbReference type="InterPro" id="IPR009057">
    <property type="entry name" value="Homeodomain-like_sf"/>
</dbReference>
<dbReference type="SUPFAM" id="SSF46689">
    <property type="entry name" value="Homeodomain-like"/>
    <property type="match status" value="1"/>
</dbReference>
<feature type="domain" description="Helicase ATP-binding" evidence="7">
    <location>
        <begin position="326"/>
        <end position="465"/>
    </location>
</feature>
<evidence type="ECO:0000313" key="9">
    <source>
        <dbReference type="Proteomes" id="UP001180020"/>
    </source>
</evidence>
<keyword evidence="3" id="KW-0067">ATP-binding</keyword>
<comment type="caution">
    <text evidence="8">The sequence shown here is derived from an EMBL/GenBank/DDBJ whole genome shotgun (WGS) entry which is preliminary data.</text>
</comment>
<dbReference type="InterPro" id="IPR014001">
    <property type="entry name" value="Helicase_ATP-bd"/>
</dbReference>
<feature type="region of interest" description="Disordered" evidence="5">
    <location>
        <begin position="666"/>
        <end position="690"/>
    </location>
</feature>
<dbReference type="CDD" id="cd11660">
    <property type="entry name" value="SANT_TRF"/>
    <property type="match status" value="1"/>
</dbReference>
<dbReference type="SUPFAM" id="SSF54160">
    <property type="entry name" value="Chromo domain-like"/>
    <property type="match status" value="1"/>
</dbReference>
<dbReference type="InterPro" id="IPR009463">
    <property type="entry name" value="DUF1087"/>
</dbReference>
<feature type="compositionally biased region" description="Low complexity" evidence="5">
    <location>
        <begin position="45"/>
        <end position="58"/>
    </location>
</feature>
<dbReference type="SMART" id="SM00487">
    <property type="entry name" value="DEXDc"/>
    <property type="match status" value="1"/>
</dbReference>
<evidence type="ECO:0000256" key="1">
    <source>
        <dbReference type="ARBA" id="ARBA00004123"/>
    </source>
</evidence>
<feature type="compositionally biased region" description="Basic and acidic residues" evidence="5">
    <location>
        <begin position="1367"/>
        <end position="1376"/>
    </location>
</feature>
<reference evidence="8" key="1">
    <citation type="journal article" date="2023" name="Nat. Commun.">
        <title>Diploid and tetraploid genomes of Acorus and the evolution of monocots.</title>
        <authorList>
            <person name="Ma L."/>
            <person name="Liu K.W."/>
            <person name="Li Z."/>
            <person name="Hsiao Y.Y."/>
            <person name="Qi Y."/>
            <person name="Fu T."/>
            <person name="Tang G.D."/>
            <person name="Zhang D."/>
            <person name="Sun W.H."/>
            <person name="Liu D.K."/>
            <person name="Li Y."/>
            <person name="Chen G.Z."/>
            <person name="Liu X.D."/>
            <person name="Liao X.Y."/>
            <person name="Jiang Y.T."/>
            <person name="Yu X."/>
            <person name="Hao Y."/>
            <person name="Huang J."/>
            <person name="Zhao X.W."/>
            <person name="Ke S."/>
            <person name="Chen Y.Y."/>
            <person name="Wu W.L."/>
            <person name="Hsu J.L."/>
            <person name="Lin Y.F."/>
            <person name="Huang M.D."/>
            <person name="Li C.Y."/>
            <person name="Huang L."/>
            <person name="Wang Z.W."/>
            <person name="Zhao X."/>
            <person name="Zhong W.Y."/>
            <person name="Peng D.H."/>
            <person name="Ahmad S."/>
            <person name="Lan S."/>
            <person name="Zhang J.S."/>
            <person name="Tsai W.C."/>
            <person name="Van de Peer Y."/>
            <person name="Liu Z.J."/>
        </authorList>
    </citation>
    <scope>NUCLEOTIDE SEQUENCE</scope>
    <source>
        <strain evidence="8">CP</strain>
    </source>
</reference>
<evidence type="ECO:0000256" key="2">
    <source>
        <dbReference type="ARBA" id="ARBA00022741"/>
    </source>
</evidence>
<dbReference type="InterPro" id="IPR038718">
    <property type="entry name" value="SNF2-like_sf"/>
</dbReference>
<dbReference type="InterPro" id="IPR027417">
    <property type="entry name" value="P-loop_NTPase"/>
</dbReference>
<evidence type="ECO:0000259" key="6">
    <source>
        <dbReference type="PROSITE" id="PS50013"/>
    </source>
</evidence>
<dbReference type="PANTHER" id="PTHR45623">
    <property type="entry name" value="CHROMODOMAIN-HELICASE-DNA-BINDING PROTEIN 3-RELATED-RELATED"/>
    <property type="match status" value="1"/>
</dbReference>
<dbReference type="GO" id="GO:0042393">
    <property type="term" value="F:histone binding"/>
    <property type="evidence" value="ECO:0007669"/>
    <property type="project" value="TreeGrafter"/>
</dbReference>
<dbReference type="Pfam" id="PF00176">
    <property type="entry name" value="SNF2-rel_dom"/>
    <property type="match status" value="1"/>
</dbReference>
<feature type="domain" description="Chromo" evidence="6">
    <location>
        <begin position="256"/>
        <end position="321"/>
    </location>
</feature>
<dbReference type="PROSITE" id="PS50013">
    <property type="entry name" value="CHROMO_2"/>
    <property type="match status" value="1"/>
</dbReference>
<feature type="region of interest" description="Disordered" evidence="5">
    <location>
        <begin position="1408"/>
        <end position="1430"/>
    </location>
</feature>
<reference evidence="8" key="2">
    <citation type="submission" date="2023-06" db="EMBL/GenBank/DDBJ databases">
        <authorList>
            <person name="Ma L."/>
            <person name="Liu K.-W."/>
            <person name="Li Z."/>
            <person name="Hsiao Y.-Y."/>
            <person name="Qi Y."/>
            <person name="Fu T."/>
            <person name="Tang G."/>
            <person name="Zhang D."/>
            <person name="Sun W.-H."/>
            <person name="Liu D.-K."/>
            <person name="Li Y."/>
            <person name="Chen G.-Z."/>
            <person name="Liu X.-D."/>
            <person name="Liao X.-Y."/>
            <person name="Jiang Y.-T."/>
            <person name="Yu X."/>
            <person name="Hao Y."/>
            <person name="Huang J."/>
            <person name="Zhao X.-W."/>
            <person name="Ke S."/>
            <person name="Chen Y.-Y."/>
            <person name="Wu W.-L."/>
            <person name="Hsu J.-L."/>
            <person name="Lin Y.-F."/>
            <person name="Huang M.-D."/>
            <person name="Li C.-Y."/>
            <person name="Huang L."/>
            <person name="Wang Z.-W."/>
            <person name="Zhao X."/>
            <person name="Zhong W.-Y."/>
            <person name="Peng D.-H."/>
            <person name="Ahmad S."/>
            <person name="Lan S."/>
            <person name="Zhang J.-S."/>
            <person name="Tsai W.-C."/>
            <person name="Van De Peer Y."/>
            <person name="Liu Z.-J."/>
        </authorList>
    </citation>
    <scope>NUCLEOTIDE SEQUENCE</scope>
    <source>
        <strain evidence="8">CP</strain>
        <tissue evidence="8">Leaves</tissue>
    </source>
</reference>
<dbReference type="GO" id="GO:0005634">
    <property type="term" value="C:nucleus"/>
    <property type="evidence" value="ECO:0007669"/>
    <property type="project" value="UniProtKB-SubCell"/>
</dbReference>
<feature type="region of interest" description="Disordered" evidence="5">
    <location>
        <begin position="1447"/>
        <end position="1526"/>
    </location>
</feature>
<dbReference type="InterPro" id="IPR016197">
    <property type="entry name" value="Chromo-like_dom_sf"/>
</dbReference>
<feature type="compositionally biased region" description="Basic and acidic residues" evidence="5">
    <location>
        <begin position="732"/>
        <end position="741"/>
    </location>
</feature>
<name>A0AAV9DSQ7_ACOCL</name>
<feature type="region of interest" description="Disordered" evidence="5">
    <location>
        <begin position="584"/>
        <end position="615"/>
    </location>
</feature>
<proteinExistence type="predicted"/>
<dbReference type="PROSITE" id="PS51192">
    <property type="entry name" value="HELICASE_ATP_BIND_1"/>
    <property type="match status" value="1"/>
</dbReference>
<dbReference type="SMART" id="SM00298">
    <property type="entry name" value="CHROMO"/>
    <property type="match status" value="1"/>
</dbReference>
<dbReference type="InterPro" id="IPR000330">
    <property type="entry name" value="SNF2_N"/>
</dbReference>
<evidence type="ECO:0000256" key="4">
    <source>
        <dbReference type="ARBA" id="ARBA00023242"/>
    </source>
</evidence>
<dbReference type="Pfam" id="PF06465">
    <property type="entry name" value="DUF1087"/>
    <property type="match status" value="1"/>
</dbReference>
<dbReference type="EMBL" id="JAUJYO010000011">
    <property type="protein sequence ID" value="KAK1304302.1"/>
    <property type="molecule type" value="Genomic_DNA"/>
</dbReference>
<sequence length="1526" mass="167952">MNGDLKMREAGPVQDDLLDGNWVTKRKRKRSSCAADTSSGKKHLGLSSEPRSLSSRSRMPGDNSSSKSPIKPKGNDGKSPGNSSGGSEEPEADAKKMMNSAGAFLSEAQQVDRILGCRLQSVKVSCLAEAEGQSRSLNVAGSLRSRDSTVCKDNERQLSDADGEVGDLKDTQIPINRECHARNKRGGTTSVDNTVDEDISNCMLQTEGKELDKKSEEDFSLNVADSGAAIVAVHTEQSPAALAQPSKVSVKELATKDISKIDVENRTSEVAFKEAMPMDGDNVTYEFLVKWVGRSNIHNTWVSESELKILAKRKLDNYKAKYGKVKLPCLVLVPLSTMPNWLSEFALWAPHLNVVEYHGCAKARSIIRQHEWHANDPEKHHNTVSYKFNVLLTTYEMILADSPHLRGVPWEVLIVDEGHRLKNSSSKLFTLLNTFSFQHRVLLTGTPLQNNIGEMYNLLNFLQPVSFPSLEAFEDKFNDLTTTEKVDELKKLVAPHMLRRLKKDAMQNIPPKTERIVPVELSSIQAEYYRAMLTKNYQILRNIGKGVAQQSMLNIVMQLRKAGASESIDGDAEADMLGSVKSLEWSDDSPEEQGGAELLPSVADDCGQPSDVKEDSTINAVEENEWDRLLRVRWEKYQTEEEAALGRGKRLRKAVSYKEAYTAHTNETFSEGSGGEEEPAREYTPAGRALKEKYTKLRARQKERIAQKHNAEVPTVNPPAPNQTESMLELPESSRPRELLETGKAVVVDSEDAHTAHPCDVPKSRKDQTSKLGRFARHRIARSNPLDLSVRPPTSLSSDAFLPNPQFQNSSFANTLAINNQLPVLGLYAPTRIDLSAKNKQANLSQQTVKSGQKRANTSSEFSFPPNAAAGSSSEMDAKGKGIASHAPPHLDLSAEAFHRRLKNIVPDGLFPFQTFPPQGTGPESHDGFAAGGPSFKGKLPLPEQATSNNNIMSNKFPFASQSMPSLPSLSLGVTQERVSGSLHDLPNVPLAPNFQQQLNEALKQKQPARDVPPVLGLGPMEAPPLPENHKKVLENILMRTGFGSTKLSKKRSRADTWSEDELDALWIGVRRHGRGNWDGMLRDPRLKFSKYKTPEDLCSRWAEEQLKITEGTGFQAPRPVNAPSFPAISDAMMQRALLGSRLANLGPDPPKFRSHLTDIQLGYGNRTSTLHPAEQQNENNFSSLNQSTLSVPAMQSDKLVPRFPGDFHAGPSERPRDMSLPLEAPFAFPPSATSSSSMNMNYPSNFDIGRSEDAQVANRYLKLPNILDRTTSNFEIGESSNASVPRDTNQRLAIIPPPTKDDVSENTSLKVSKLPHWLRDAVTKPPEPDLPPAVSAIAQSVRMLYRDEIPKIPPFFIPGRPLAQPKDPRGNLKEQRKLKKIRRTSVEVGSASPMNLNLMHDPCPSSFIASSSSGSSRKRSEGMVLSPSPEVLRLVAPDSSNIVRSDVPVVEKDGEVPEADVREGAALDLKGGRGKRKARQSLQVGSWGQKISRKAELDPSLNAGLEADDTSSEGTLSNSENEPES</sequence>
<dbReference type="GO" id="GO:0003677">
    <property type="term" value="F:DNA binding"/>
    <property type="evidence" value="ECO:0007669"/>
    <property type="project" value="TreeGrafter"/>
</dbReference>
<feature type="compositionally biased region" description="Basic and acidic residues" evidence="5">
    <location>
        <begin position="1450"/>
        <end position="1466"/>
    </location>
</feature>
<evidence type="ECO:0000259" key="7">
    <source>
        <dbReference type="PROSITE" id="PS51192"/>
    </source>
</evidence>
<dbReference type="GO" id="GO:0003682">
    <property type="term" value="F:chromatin binding"/>
    <property type="evidence" value="ECO:0007669"/>
    <property type="project" value="TreeGrafter"/>
</dbReference>
<keyword evidence="9" id="KW-1185">Reference proteome</keyword>
<evidence type="ECO:0000256" key="5">
    <source>
        <dbReference type="SAM" id="MobiDB-lite"/>
    </source>
</evidence>
<dbReference type="SUPFAM" id="SSF52540">
    <property type="entry name" value="P-loop containing nucleoside triphosphate hydrolases"/>
    <property type="match status" value="1"/>
</dbReference>
<evidence type="ECO:0000313" key="8">
    <source>
        <dbReference type="EMBL" id="KAK1304302.1"/>
    </source>
</evidence>
<dbReference type="GO" id="GO:0140658">
    <property type="term" value="F:ATP-dependent chromatin remodeler activity"/>
    <property type="evidence" value="ECO:0007669"/>
    <property type="project" value="TreeGrafter"/>
</dbReference>
<keyword evidence="4" id="KW-0539">Nucleus</keyword>
<feature type="compositionally biased region" description="Low complexity" evidence="5">
    <location>
        <begin position="77"/>
        <end position="87"/>
    </location>
</feature>
<dbReference type="SMART" id="SM01147">
    <property type="entry name" value="DUF1087"/>
    <property type="match status" value="1"/>
</dbReference>
<feature type="compositionally biased region" description="Polar residues" evidence="5">
    <location>
        <begin position="1513"/>
        <end position="1526"/>
    </location>
</feature>
<keyword evidence="2" id="KW-0547">Nucleotide-binding</keyword>
<dbReference type="PANTHER" id="PTHR45623:SF28">
    <property type="entry name" value="PROTEIN CHROMATIN REMODELING 4"/>
    <property type="match status" value="1"/>
</dbReference>
<dbReference type="Gene3D" id="3.40.50.10810">
    <property type="entry name" value="Tandem AAA-ATPase domain"/>
    <property type="match status" value="1"/>
</dbReference>
<dbReference type="Proteomes" id="UP001180020">
    <property type="component" value="Unassembled WGS sequence"/>
</dbReference>